<organism evidence="2 3">
    <name type="scientific">Celeribacter baekdonensis</name>
    <dbReference type="NCBI Taxonomy" id="875171"/>
    <lineage>
        <taxon>Bacteria</taxon>
        <taxon>Pseudomonadati</taxon>
        <taxon>Pseudomonadota</taxon>
        <taxon>Alphaproteobacteria</taxon>
        <taxon>Rhodobacterales</taxon>
        <taxon>Roseobacteraceae</taxon>
        <taxon>Celeribacter</taxon>
    </lineage>
</organism>
<evidence type="ECO:0000313" key="2">
    <source>
        <dbReference type="EMBL" id="AVW90617.1"/>
    </source>
</evidence>
<sequence length="135" mass="14933">MFRKPYHPLDRRHPNNSATPPDLSTSALPIASRIAPSDPVHLSAHEVFARKGKRQKMPSRATLPLGPQGTKIKSFVAAINTAYSMDKWVRLGALAFFMAVLLSNPDMRHAFFEVSRAAVTELVTGEPTHMTVLSR</sequence>
<feature type="region of interest" description="Disordered" evidence="1">
    <location>
        <begin position="1"/>
        <end position="25"/>
    </location>
</feature>
<dbReference type="EMBL" id="CP028475">
    <property type="protein sequence ID" value="AVW90617.1"/>
    <property type="molecule type" value="Genomic_DNA"/>
</dbReference>
<proteinExistence type="predicted"/>
<evidence type="ECO:0000313" key="3">
    <source>
        <dbReference type="Proteomes" id="UP000241447"/>
    </source>
</evidence>
<gene>
    <name evidence="2" type="ORF">DA792_05525</name>
</gene>
<dbReference type="AlphaFoldDB" id="A0A2R4M0H6"/>
<feature type="compositionally biased region" description="Polar residues" evidence="1">
    <location>
        <begin position="15"/>
        <end position="25"/>
    </location>
</feature>
<dbReference type="KEGG" id="cbak:DA792_05525"/>
<dbReference type="Proteomes" id="UP000241447">
    <property type="component" value="Chromosome"/>
</dbReference>
<reference evidence="2 3" key="1">
    <citation type="submission" date="2018-03" db="EMBL/GenBank/DDBJ databases">
        <title>The Complete Genome of Celeribacter baekdonensis strain LH4, a Thiosulfate-Oxidizing Alphaproteobacterium Isolated from Gulf of Mexico Continental Slope Sediments.</title>
        <authorList>
            <person name="Flood B.E."/>
            <person name="Bailey J.V."/>
            <person name="Leprich D."/>
        </authorList>
    </citation>
    <scope>NUCLEOTIDE SEQUENCE [LARGE SCALE GENOMIC DNA]</scope>
    <source>
        <strain evidence="2 3">LH4</strain>
    </source>
</reference>
<protein>
    <submittedName>
        <fullName evidence="2">Uncharacterized protein</fullName>
    </submittedName>
</protein>
<accession>A0A2R4M0H6</accession>
<dbReference type="RefSeq" id="WP_107718822.1">
    <property type="nucleotide sequence ID" value="NZ_CAXBOP010000001.1"/>
</dbReference>
<name>A0A2R4M0H6_9RHOB</name>
<evidence type="ECO:0000256" key="1">
    <source>
        <dbReference type="SAM" id="MobiDB-lite"/>
    </source>
</evidence>